<keyword evidence="6" id="KW-0547">Nucleotide-binding</keyword>
<keyword evidence="7 14" id="KW-0418">Kinase</keyword>
<comment type="similarity">
    <text evidence="2">Belongs to the HPPK family.</text>
</comment>
<dbReference type="PROSITE" id="PS00794">
    <property type="entry name" value="HPPK"/>
    <property type="match status" value="1"/>
</dbReference>
<comment type="function">
    <text evidence="10">Catalyzes the transfer of pyrophosphate from adenosine triphosphate (ATP) to 6-hydroxymethyl-7,8-dihydropterin, an enzymatic step in folate biosynthesis pathway.</text>
</comment>
<sequence>MGGNLGDMRARLARALEDMNGLPGTAVVRVSSLYETAPVDATGPDFINAVAVLSSALGPQELLAALLALETAHDRERPYRHAPRTLDLDLLWYGDAARCTSSLTLPHPRMMARAFVLEPLVEVLDALAAEGGSVPVLPLPDVDARKQLRDGQGIRRL</sequence>
<dbReference type="GO" id="GO:0003848">
    <property type="term" value="F:2-amino-4-hydroxy-6-hydroxymethyldihydropteridine diphosphokinase activity"/>
    <property type="evidence" value="ECO:0007669"/>
    <property type="project" value="UniProtKB-EC"/>
</dbReference>
<evidence type="ECO:0000256" key="8">
    <source>
        <dbReference type="ARBA" id="ARBA00022840"/>
    </source>
</evidence>
<dbReference type="OrthoDB" id="9808041at2"/>
<keyword evidence="9" id="KW-0289">Folate biosynthesis</keyword>
<dbReference type="PANTHER" id="PTHR43071">
    <property type="entry name" value="2-AMINO-4-HYDROXY-6-HYDROXYMETHYLDIHYDROPTERIDINE PYROPHOSPHOKINASE"/>
    <property type="match status" value="1"/>
</dbReference>
<evidence type="ECO:0000256" key="7">
    <source>
        <dbReference type="ARBA" id="ARBA00022777"/>
    </source>
</evidence>
<dbReference type="EMBL" id="CP029210">
    <property type="protein sequence ID" value="AWI55200.1"/>
    <property type="molecule type" value="Genomic_DNA"/>
</dbReference>
<feature type="domain" description="7,8-dihydro-6-hydroxymethylpterin-pyrophosphokinase" evidence="13">
    <location>
        <begin position="80"/>
        <end position="91"/>
    </location>
</feature>
<evidence type="ECO:0000256" key="9">
    <source>
        <dbReference type="ARBA" id="ARBA00022909"/>
    </source>
</evidence>
<evidence type="ECO:0000259" key="13">
    <source>
        <dbReference type="PROSITE" id="PS00794"/>
    </source>
</evidence>
<dbReference type="GO" id="GO:0046654">
    <property type="term" value="P:tetrahydrofolate biosynthetic process"/>
    <property type="evidence" value="ECO:0007669"/>
    <property type="project" value="UniProtKB-UniPathway"/>
</dbReference>
<evidence type="ECO:0000256" key="11">
    <source>
        <dbReference type="ARBA" id="ARBA00029766"/>
    </source>
</evidence>
<evidence type="ECO:0000256" key="12">
    <source>
        <dbReference type="ARBA" id="ARBA00033413"/>
    </source>
</evidence>
<name>A0A2U8FW22_9BURK</name>
<evidence type="ECO:0000256" key="4">
    <source>
        <dbReference type="ARBA" id="ARBA00016218"/>
    </source>
</evidence>
<accession>A0A2U8FW22</accession>
<dbReference type="RefSeq" id="WP_109038315.1">
    <property type="nucleotide sequence ID" value="NZ_CP029210.1"/>
</dbReference>
<dbReference type="EC" id="2.7.6.3" evidence="3"/>
<dbReference type="InterPro" id="IPR035907">
    <property type="entry name" value="Hppk_sf"/>
</dbReference>
<dbReference type="PANTHER" id="PTHR43071:SF1">
    <property type="entry name" value="2-AMINO-4-HYDROXY-6-HYDROXYMETHYLDIHYDROPTERIDINE PYROPHOSPHOKINASE"/>
    <property type="match status" value="1"/>
</dbReference>
<dbReference type="Proteomes" id="UP000244892">
    <property type="component" value="Chromosome"/>
</dbReference>
<dbReference type="GO" id="GO:0046656">
    <property type="term" value="P:folic acid biosynthetic process"/>
    <property type="evidence" value="ECO:0007669"/>
    <property type="project" value="UniProtKB-KW"/>
</dbReference>
<gene>
    <name evidence="14" type="primary">folK</name>
    <name evidence="14" type="ORF">DEH84_09890</name>
</gene>
<dbReference type="InterPro" id="IPR000550">
    <property type="entry name" value="Hppk"/>
</dbReference>
<evidence type="ECO:0000313" key="15">
    <source>
        <dbReference type="Proteomes" id="UP000244892"/>
    </source>
</evidence>
<comment type="pathway">
    <text evidence="1">Cofactor biosynthesis; tetrahydrofolate biosynthesis; 2-amino-4-hydroxy-6-hydroxymethyl-7,8-dihydropteridine diphosphate from 7,8-dihydroneopterin triphosphate: step 4/4.</text>
</comment>
<proteinExistence type="inferred from homology"/>
<evidence type="ECO:0000256" key="3">
    <source>
        <dbReference type="ARBA" id="ARBA00013253"/>
    </source>
</evidence>
<dbReference type="Pfam" id="PF01288">
    <property type="entry name" value="HPPK"/>
    <property type="match status" value="1"/>
</dbReference>
<protein>
    <recommendedName>
        <fullName evidence="4">2-amino-4-hydroxy-6-hydroxymethyldihydropteridine pyrophosphokinase</fullName>
        <ecNumber evidence="3">2.7.6.3</ecNumber>
    </recommendedName>
    <alternativeName>
        <fullName evidence="11">6-hydroxymethyl-7,8-dihydropterin pyrophosphokinase</fullName>
    </alternativeName>
    <alternativeName>
        <fullName evidence="12">7,8-dihydro-6-hydroxymethylpterin-pyrophosphokinase</fullName>
    </alternativeName>
</protein>
<dbReference type="GO" id="GO:0016301">
    <property type="term" value="F:kinase activity"/>
    <property type="evidence" value="ECO:0007669"/>
    <property type="project" value="UniProtKB-KW"/>
</dbReference>
<evidence type="ECO:0000256" key="1">
    <source>
        <dbReference type="ARBA" id="ARBA00005051"/>
    </source>
</evidence>
<evidence type="ECO:0000256" key="2">
    <source>
        <dbReference type="ARBA" id="ARBA00005810"/>
    </source>
</evidence>
<evidence type="ECO:0000256" key="10">
    <source>
        <dbReference type="ARBA" id="ARBA00029409"/>
    </source>
</evidence>
<keyword evidence="8" id="KW-0067">ATP-binding</keyword>
<evidence type="ECO:0000256" key="6">
    <source>
        <dbReference type="ARBA" id="ARBA00022741"/>
    </source>
</evidence>
<dbReference type="UniPathway" id="UPA00077">
    <property type="reaction ID" value="UER00155"/>
</dbReference>
<dbReference type="NCBIfam" id="TIGR01498">
    <property type="entry name" value="folK"/>
    <property type="match status" value="1"/>
</dbReference>
<evidence type="ECO:0000313" key="14">
    <source>
        <dbReference type="EMBL" id="AWI55200.1"/>
    </source>
</evidence>
<evidence type="ECO:0000256" key="5">
    <source>
        <dbReference type="ARBA" id="ARBA00022679"/>
    </source>
</evidence>
<dbReference type="KEGG" id="aon:DEH84_09890"/>
<keyword evidence="15" id="KW-1185">Reference proteome</keyword>
<dbReference type="CDD" id="cd00483">
    <property type="entry name" value="HPPK"/>
    <property type="match status" value="1"/>
</dbReference>
<reference evidence="14 15" key="1">
    <citation type="submission" date="2018-05" db="EMBL/GenBank/DDBJ databases">
        <title>complete genome sequence of Aquabacterium olei NBRC 110486.</title>
        <authorList>
            <person name="Tang B."/>
            <person name="Chang J."/>
            <person name="Zhang L."/>
            <person name="Yang H."/>
        </authorList>
    </citation>
    <scope>NUCLEOTIDE SEQUENCE [LARGE SCALE GENOMIC DNA]</scope>
    <source>
        <strain evidence="14 15">NBRC 110486</strain>
    </source>
</reference>
<dbReference type="AlphaFoldDB" id="A0A2U8FW22"/>
<keyword evidence="5" id="KW-0808">Transferase</keyword>
<dbReference type="SUPFAM" id="SSF55083">
    <property type="entry name" value="6-hydroxymethyl-7,8-dihydropterin pyrophosphokinase, HPPK"/>
    <property type="match status" value="1"/>
</dbReference>
<organism evidence="14 15">
    <name type="scientific">Aquabacterium olei</name>
    <dbReference type="NCBI Taxonomy" id="1296669"/>
    <lineage>
        <taxon>Bacteria</taxon>
        <taxon>Pseudomonadati</taxon>
        <taxon>Pseudomonadota</taxon>
        <taxon>Betaproteobacteria</taxon>
        <taxon>Burkholderiales</taxon>
        <taxon>Aquabacterium</taxon>
    </lineage>
</organism>
<dbReference type="Gene3D" id="3.30.70.560">
    <property type="entry name" value="7,8-Dihydro-6-hydroxymethylpterin-pyrophosphokinase HPPK"/>
    <property type="match status" value="1"/>
</dbReference>
<dbReference type="GO" id="GO:0005524">
    <property type="term" value="F:ATP binding"/>
    <property type="evidence" value="ECO:0007669"/>
    <property type="project" value="UniProtKB-KW"/>
</dbReference>